<gene>
    <name evidence="5" type="ORF">SAMN02745751_01041</name>
</gene>
<evidence type="ECO:0000313" key="5">
    <source>
        <dbReference type="EMBL" id="SHI76651.1"/>
    </source>
</evidence>
<evidence type="ECO:0000256" key="1">
    <source>
        <dbReference type="PIRSR" id="PIRSR601310-1"/>
    </source>
</evidence>
<dbReference type="PANTHER" id="PTHR23089">
    <property type="entry name" value="HISTIDINE TRIAD HIT PROTEIN"/>
    <property type="match status" value="1"/>
</dbReference>
<dbReference type="OrthoDB" id="9784774at2"/>
<dbReference type="Gene3D" id="3.30.428.10">
    <property type="entry name" value="HIT-like"/>
    <property type="match status" value="1"/>
</dbReference>
<dbReference type="PROSITE" id="PS00892">
    <property type="entry name" value="HIT_1"/>
    <property type="match status" value="1"/>
</dbReference>
<evidence type="ECO:0000313" key="6">
    <source>
        <dbReference type="Proteomes" id="UP000184052"/>
    </source>
</evidence>
<dbReference type="AlphaFoldDB" id="A0A1M6DTX4"/>
<evidence type="ECO:0000259" key="4">
    <source>
        <dbReference type="PROSITE" id="PS51084"/>
    </source>
</evidence>
<name>A0A1M6DTX4_9FIRM</name>
<feature type="active site" description="Tele-AMP-histidine intermediate" evidence="1">
    <location>
        <position position="100"/>
    </location>
</feature>
<evidence type="ECO:0000256" key="2">
    <source>
        <dbReference type="PIRSR" id="PIRSR601310-3"/>
    </source>
</evidence>
<proteinExistence type="predicted"/>
<reference evidence="5 6" key="1">
    <citation type="submission" date="2016-11" db="EMBL/GenBank/DDBJ databases">
        <authorList>
            <person name="Jaros S."/>
            <person name="Januszkiewicz K."/>
            <person name="Wedrychowicz H."/>
        </authorList>
    </citation>
    <scope>NUCLEOTIDE SEQUENCE [LARGE SCALE GENOMIC DNA]</scope>
    <source>
        <strain evidence="5 6">DSM 17477</strain>
    </source>
</reference>
<dbReference type="SUPFAM" id="SSF54197">
    <property type="entry name" value="HIT-like"/>
    <property type="match status" value="1"/>
</dbReference>
<dbReference type="GO" id="GO:0003824">
    <property type="term" value="F:catalytic activity"/>
    <property type="evidence" value="ECO:0007669"/>
    <property type="project" value="InterPro"/>
</dbReference>
<dbReference type="InterPro" id="IPR011146">
    <property type="entry name" value="HIT-like"/>
</dbReference>
<sequence>MKDCLFCKIANKEIPSEAVFENEDVFAFNDINPEAPVHVLVIPKVHISSLNDVNEENSKHISRIFEIIPEIAKKAGIDESGYRIVSNCGKDAMQTVNHVHFHILGKRSLQWPPG</sequence>
<dbReference type="RefSeq" id="WP_073048159.1">
    <property type="nucleotide sequence ID" value="NZ_FQZL01000006.1"/>
</dbReference>
<organism evidence="5 6">
    <name type="scientific">Dethiosulfatibacter aminovorans DSM 17477</name>
    <dbReference type="NCBI Taxonomy" id="1121476"/>
    <lineage>
        <taxon>Bacteria</taxon>
        <taxon>Bacillati</taxon>
        <taxon>Bacillota</taxon>
        <taxon>Tissierellia</taxon>
        <taxon>Dethiosulfatibacter</taxon>
    </lineage>
</organism>
<dbReference type="InterPro" id="IPR036265">
    <property type="entry name" value="HIT-like_sf"/>
</dbReference>
<dbReference type="Pfam" id="PF01230">
    <property type="entry name" value="HIT"/>
    <property type="match status" value="1"/>
</dbReference>
<accession>A0A1M6DTX4</accession>
<dbReference type="PRINTS" id="PR00332">
    <property type="entry name" value="HISTRIAD"/>
</dbReference>
<dbReference type="InterPro" id="IPR019808">
    <property type="entry name" value="Histidine_triad_CS"/>
</dbReference>
<dbReference type="PROSITE" id="PS51084">
    <property type="entry name" value="HIT_2"/>
    <property type="match status" value="1"/>
</dbReference>
<keyword evidence="6" id="KW-1185">Reference proteome</keyword>
<dbReference type="InterPro" id="IPR001310">
    <property type="entry name" value="Histidine_triad_HIT"/>
</dbReference>
<feature type="domain" description="HIT" evidence="4">
    <location>
        <begin position="5"/>
        <end position="114"/>
    </location>
</feature>
<feature type="short sequence motif" description="Histidine triad motif" evidence="2 3">
    <location>
        <begin position="98"/>
        <end position="102"/>
    </location>
</feature>
<evidence type="ECO:0000256" key="3">
    <source>
        <dbReference type="PROSITE-ProRule" id="PRU00464"/>
    </source>
</evidence>
<protein>
    <submittedName>
        <fullName evidence="5">Histidine triad (HIT) family protein</fullName>
    </submittedName>
</protein>
<dbReference type="CDD" id="cd01276">
    <property type="entry name" value="PKCI_related"/>
    <property type="match status" value="1"/>
</dbReference>
<dbReference type="STRING" id="1121476.SAMN02745751_01041"/>
<dbReference type="EMBL" id="FQZL01000006">
    <property type="protein sequence ID" value="SHI76651.1"/>
    <property type="molecule type" value="Genomic_DNA"/>
</dbReference>
<dbReference type="Proteomes" id="UP000184052">
    <property type="component" value="Unassembled WGS sequence"/>
</dbReference>